<accession>A0A6J7D9Z0</accession>
<feature type="transmembrane region" description="Helical" evidence="5">
    <location>
        <begin position="58"/>
        <end position="81"/>
    </location>
</feature>
<name>A0A6J7D9Z0_9ZZZZ</name>
<keyword evidence="2 5" id="KW-0812">Transmembrane</keyword>
<evidence type="ECO:0000256" key="4">
    <source>
        <dbReference type="ARBA" id="ARBA00023136"/>
    </source>
</evidence>
<organism evidence="7">
    <name type="scientific">freshwater metagenome</name>
    <dbReference type="NCBI Taxonomy" id="449393"/>
    <lineage>
        <taxon>unclassified sequences</taxon>
        <taxon>metagenomes</taxon>
        <taxon>ecological metagenomes</taxon>
    </lineage>
</organism>
<proteinExistence type="predicted"/>
<sequence length="262" mass="28899">MSWHRIRVVIRRHAYVLWRAPHRWFDIGFWPLMDIILWGSLGTYVARNTTGAHASTPYLIAGIMMFHILFQSQIAVGTGFLEETWSRNLLNVLTTPVTEFEYLAGTATFGLAKVAFALLTLSVTAFGFFRFDLGSIGWSIIPIALILTIVGWSAGIANIGIVLRFGQGAEILIWGSNFILMAFSGVFNPVDALPGALQPIARVLPSTHAFTALRTVLNGNPLPIGEIVAGVIGALVMLVACFSFTAWMLHVFRRRGFVTRFS</sequence>
<dbReference type="PIRSF" id="PIRSF006648">
    <property type="entry name" value="DrrB"/>
    <property type="match status" value="1"/>
</dbReference>
<evidence type="ECO:0000256" key="2">
    <source>
        <dbReference type="ARBA" id="ARBA00022692"/>
    </source>
</evidence>
<keyword evidence="4 5" id="KW-0472">Membrane</keyword>
<evidence type="ECO:0000256" key="5">
    <source>
        <dbReference type="SAM" id="Phobius"/>
    </source>
</evidence>
<evidence type="ECO:0000313" key="7">
    <source>
        <dbReference type="EMBL" id="CAB4866028.1"/>
    </source>
</evidence>
<feature type="transmembrane region" description="Helical" evidence="5">
    <location>
        <begin position="171"/>
        <end position="190"/>
    </location>
</feature>
<dbReference type="InterPro" id="IPR000412">
    <property type="entry name" value="ABC_2_transport"/>
</dbReference>
<comment type="subcellular location">
    <subcellularLocation>
        <location evidence="1">Membrane</location>
        <topology evidence="1">Multi-pass membrane protein</topology>
    </subcellularLocation>
</comment>
<dbReference type="PANTHER" id="PTHR43229">
    <property type="entry name" value="NODULATION PROTEIN J"/>
    <property type="match status" value="1"/>
</dbReference>
<protein>
    <submittedName>
        <fullName evidence="7">Unannotated protein</fullName>
    </submittedName>
</protein>
<dbReference type="GO" id="GO:0043190">
    <property type="term" value="C:ATP-binding cassette (ABC) transporter complex"/>
    <property type="evidence" value="ECO:0007669"/>
    <property type="project" value="InterPro"/>
</dbReference>
<dbReference type="InterPro" id="IPR013525">
    <property type="entry name" value="ABC2_TM"/>
</dbReference>
<dbReference type="InterPro" id="IPR051784">
    <property type="entry name" value="Nod_factor_ABC_transporter"/>
</dbReference>
<evidence type="ECO:0000256" key="3">
    <source>
        <dbReference type="ARBA" id="ARBA00022989"/>
    </source>
</evidence>
<dbReference type="EMBL" id="CAFBLP010000009">
    <property type="protein sequence ID" value="CAB4866028.1"/>
    <property type="molecule type" value="Genomic_DNA"/>
</dbReference>
<dbReference type="Pfam" id="PF01061">
    <property type="entry name" value="ABC2_membrane"/>
    <property type="match status" value="1"/>
</dbReference>
<dbReference type="AlphaFoldDB" id="A0A6J7D9Z0"/>
<dbReference type="PANTHER" id="PTHR43229:SF6">
    <property type="entry name" value="ABC-TYPE MULTIDRUG TRANSPORT SYSTEM, PERMEASE COMPONENT"/>
    <property type="match status" value="1"/>
</dbReference>
<keyword evidence="3 5" id="KW-1133">Transmembrane helix</keyword>
<feature type="transmembrane region" description="Helical" evidence="5">
    <location>
        <begin position="102"/>
        <end position="129"/>
    </location>
</feature>
<reference evidence="7" key="1">
    <citation type="submission" date="2020-05" db="EMBL/GenBank/DDBJ databases">
        <authorList>
            <person name="Chiriac C."/>
            <person name="Salcher M."/>
            <person name="Ghai R."/>
            <person name="Kavagutti S V."/>
        </authorList>
    </citation>
    <scope>NUCLEOTIDE SEQUENCE</scope>
</reference>
<feature type="domain" description="ABC-2 type transporter transmembrane" evidence="6">
    <location>
        <begin position="7"/>
        <end position="216"/>
    </location>
</feature>
<feature type="transmembrane region" description="Helical" evidence="5">
    <location>
        <begin position="27"/>
        <end position="46"/>
    </location>
</feature>
<evidence type="ECO:0000256" key="1">
    <source>
        <dbReference type="ARBA" id="ARBA00004141"/>
    </source>
</evidence>
<feature type="transmembrane region" description="Helical" evidence="5">
    <location>
        <begin position="227"/>
        <end position="252"/>
    </location>
</feature>
<dbReference type="GO" id="GO:0140359">
    <property type="term" value="F:ABC-type transporter activity"/>
    <property type="evidence" value="ECO:0007669"/>
    <property type="project" value="InterPro"/>
</dbReference>
<evidence type="ECO:0000259" key="6">
    <source>
        <dbReference type="Pfam" id="PF01061"/>
    </source>
</evidence>
<feature type="transmembrane region" description="Helical" evidence="5">
    <location>
        <begin position="135"/>
        <end position="159"/>
    </location>
</feature>
<gene>
    <name evidence="7" type="ORF">UFOPK3376_00548</name>
</gene>